<dbReference type="Proteomes" id="UP001061991">
    <property type="component" value="Plasmid p_unnamed2"/>
</dbReference>
<evidence type="ECO:0000313" key="2">
    <source>
        <dbReference type="Proteomes" id="UP001061991"/>
    </source>
</evidence>
<proteinExistence type="predicted"/>
<protein>
    <submittedName>
        <fullName evidence="1">Uncharacterized protein</fullName>
    </submittedName>
</protein>
<keyword evidence="2" id="KW-1185">Reference proteome</keyword>
<organism evidence="1 2">
    <name type="scientific">Phyllobacterium zundukense</name>
    <dbReference type="NCBI Taxonomy" id="1867719"/>
    <lineage>
        <taxon>Bacteria</taxon>
        <taxon>Pseudomonadati</taxon>
        <taxon>Pseudomonadota</taxon>
        <taxon>Alphaproteobacteria</taxon>
        <taxon>Hyphomicrobiales</taxon>
        <taxon>Phyllobacteriaceae</taxon>
        <taxon>Phyllobacterium</taxon>
    </lineage>
</organism>
<accession>A0ACD4CX23</accession>
<geneLocation type="plasmid" evidence="1 2">
    <name>p_unnamed2</name>
</geneLocation>
<name>A0ACD4CX23_9HYPH</name>
<dbReference type="EMBL" id="CP104971">
    <property type="protein sequence ID" value="UXN58163.1"/>
    <property type="molecule type" value="Genomic_DNA"/>
</dbReference>
<evidence type="ECO:0000313" key="1">
    <source>
        <dbReference type="EMBL" id="UXN58163.1"/>
    </source>
</evidence>
<reference evidence="1" key="1">
    <citation type="submission" date="2022-09" db="EMBL/GenBank/DDBJ databases">
        <title>Interaction between co-microsymbionts with complementary sets of symbiotic genes in legume-rhizobium systems.</title>
        <authorList>
            <person name="Safronova V."/>
            <person name="Sazanova A."/>
            <person name="Afonin A."/>
            <person name="Chirak E."/>
        </authorList>
    </citation>
    <scope>NUCLEOTIDE SEQUENCE</scope>
    <source>
        <strain evidence="1">A18/3m</strain>
    </source>
</reference>
<gene>
    <name evidence="1" type="ORF">N8E88_04905</name>
</gene>
<keyword evidence="1" id="KW-0614">Plasmid</keyword>
<sequence>MRLIDEWRTVLRKAWSVRLMLLAGALSGIEAALPLLDGLLPIPQRLFAVLTLFAVAAAFVARLIAQNNLKGNEDANQQDQVKQPRKGRHSRSYFIRFCQWLVSVFLP</sequence>